<dbReference type="EMBL" id="BGPR01007693">
    <property type="protein sequence ID" value="GBN28809.1"/>
    <property type="molecule type" value="Genomic_DNA"/>
</dbReference>
<dbReference type="Proteomes" id="UP000499080">
    <property type="component" value="Unassembled WGS sequence"/>
</dbReference>
<comment type="caution">
    <text evidence="2">The sequence shown here is derived from an EMBL/GenBank/DDBJ whole genome shotgun (WGS) entry which is preliminary data.</text>
</comment>
<gene>
    <name evidence="2" type="ORF">AVEN_98151_1</name>
</gene>
<evidence type="ECO:0000256" key="1">
    <source>
        <dbReference type="SAM" id="MobiDB-lite"/>
    </source>
</evidence>
<reference evidence="2 3" key="1">
    <citation type="journal article" date="2019" name="Sci. Rep.">
        <title>Orb-weaving spider Araneus ventricosus genome elucidates the spidroin gene catalogue.</title>
        <authorList>
            <person name="Kono N."/>
            <person name="Nakamura H."/>
            <person name="Ohtoshi R."/>
            <person name="Moran D.A.P."/>
            <person name="Shinohara A."/>
            <person name="Yoshida Y."/>
            <person name="Fujiwara M."/>
            <person name="Mori M."/>
            <person name="Tomita M."/>
            <person name="Arakawa K."/>
        </authorList>
    </citation>
    <scope>NUCLEOTIDE SEQUENCE [LARGE SCALE GENOMIC DNA]</scope>
</reference>
<name>A0A4Y2MQG9_ARAVE</name>
<keyword evidence="3" id="KW-1185">Reference proteome</keyword>
<feature type="region of interest" description="Disordered" evidence="1">
    <location>
        <begin position="60"/>
        <end position="110"/>
    </location>
</feature>
<evidence type="ECO:0000313" key="2">
    <source>
        <dbReference type="EMBL" id="GBN28809.1"/>
    </source>
</evidence>
<proteinExistence type="predicted"/>
<dbReference type="AlphaFoldDB" id="A0A4Y2MQG9"/>
<feature type="compositionally biased region" description="Low complexity" evidence="1">
    <location>
        <begin position="101"/>
        <end position="110"/>
    </location>
</feature>
<sequence>MREGAPPRFHHEVLQYLNDTIPTPNIYLWGVGVELVLKFGVLNNTIMVKTLKGIFKTQSLSNDTKDSTTDIDSSSDTKDSSTDIYPSSDTKDSSTDRDSSSDTMNTSDII</sequence>
<protein>
    <submittedName>
        <fullName evidence="2">Uncharacterized protein</fullName>
    </submittedName>
</protein>
<evidence type="ECO:0000313" key="3">
    <source>
        <dbReference type="Proteomes" id="UP000499080"/>
    </source>
</evidence>
<feature type="compositionally biased region" description="Basic and acidic residues" evidence="1">
    <location>
        <begin position="89"/>
        <end position="100"/>
    </location>
</feature>
<organism evidence="2 3">
    <name type="scientific">Araneus ventricosus</name>
    <name type="common">Orbweaver spider</name>
    <name type="synonym">Epeira ventricosa</name>
    <dbReference type="NCBI Taxonomy" id="182803"/>
    <lineage>
        <taxon>Eukaryota</taxon>
        <taxon>Metazoa</taxon>
        <taxon>Ecdysozoa</taxon>
        <taxon>Arthropoda</taxon>
        <taxon>Chelicerata</taxon>
        <taxon>Arachnida</taxon>
        <taxon>Araneae</taxon>
        <taxon>Araneomorphae</taxon>
        <taxon>Entelegynae</taxon>
        <taxon>Araneoidea</taxon>
        <taxon>Araneidae</taxon>
        <taxon>Araneus</taxon>
    </lineage>
</organism>
<accession>A0A4Y2MQG9</accession>